<dbReference type="SUPFAM" id="SSF101801">
    <property type="entry name" value="Surface presentation of antigens (SPOA)"/>
    <property type="match status" value="1"/>
</dbReference>
<evidence type="ECO:0000313" key="3">
    <source>
        <dbReference type="Proteomes" id="UP000249633"/>
    </source>
</evidence>
<dbReference type="InterPro" id="IPR001543">
    <property type="entry name" value="FliN-like_C"/>
</dbReference>
<comment type="caution">
    <text evidence="2">The sequence shown here is derived from an EMBL/GenBank/DDBJ whole genome shotgun (WGS) entry which is preliminary data.</text>
</comment>
<organism evidence="2 3">
    <name type="scientific">Roseateles depolymerans</name>
    <dbReference type="NCBI Taxonomy" id="76731"/>
    <lineage>
        <taxon>Bacteria</taxon>
        <taxon>Pseudomonadati</taxon>
        <taxon>Pseudomonadota</taxon>
        <taxon>Betaproteobacteria</taxon>
        <taxon>Burkholderiales</taxon>
        <taxon>Sphaerotilaceae</taxon>
        <taxon>Roseateles</taxon>
    </lineage>
</organism>
<dbReference type="Pfam" id="PF01052">
    <property type="entry name" value="FliMN_C"/>
    <property type="match status" value="1"/>
</dbReference>
<gene>
    <name evidence="2" type="ORF">DI603_02510</name>
</gene>
<protein>
    <recommendedName>
        <fullName evidence="1">Flagellar motor switch protein FliN-like C-terminal domain-containing protein</fullName>
    </recommendedName>
</protein>
<feature type="domain" description="Flagellar motor switch protein FliN-like C-terminal" evidence="1">
    <location>
        <begin position="226"/>
        <end position="283"/>
    </location>
</feature>
<dbReference type="EMBL" id="QFOD01000002">
    <property type="protein sequence ID" value="PZP35668.1"/>
    <property type="molecule type" value="Genomic_DNA"/>
</dbReference>
<sequence length="290" mass="31158">MSSNAPTSRSAALDPRCLGRPVHLLPRVTEGLRDALQRGLCLPWNRRYRTRYEMRSVALLPLNQTGAELPGRWLRTQGPLGPLACQIDRALVLSLMARRLGLASAPSAHDGDPSTATEERLQQAVALQLCGQSIHLLAQAAVADSLADSIPAPTLAPLQAGGAISLPADGWILELRLWDAEAQPPVDMIMRVALDGAYVAPVLRHLAGPGRAPKNTKAAQPLPRRLTLKMQARLLERELPLGDVLDLRPGALIPVRLADATLMVDGSPLMSAAVAEHQGKLCLTSFQDLE</sequence>
<dbReference type="InterPro" id="IPR036429">
    <property type="entry name" value="SpoA-like_sf"/>
</dbReference>
<accession>A0A2W5DYH2</accession>
<dbReference type="Proteomes" id="UP000249633">
    <property type="component" value="Unassembled WGS sequence"/>
</dbReference>
<reference evidence="2 3" key="1">
    <citation type="submission" date="2017-08" db="EMBL/GenBank/DDBJ databases">
        <title>Infants hospitalized years apart are colonized by the same room-sourced microbial strains.</title>
        <authorList>
            <person name="Brooks B."/>
            <person name="Olm M.R."/>
            <person name="Firek B.A."/>
            <person name="Baker R."/>
            <person name="Thomas B.C."/>
            <person name="Morowitz M.J."/>
            <person name="Banfield J.F."/>
        </authorList>
    </citation>
    <scope>NUCLEOTIDE SEQUENCE [LARGE SCALE GENOMIC DNA]</scope>
    <source>
        <strain evidence="2">S2_012_000_R2_81</strain>
    </source>
</reference>
<dbReference type="AlphaFoldDB" id="A0A2W5DYH2"/>
<evidence type="ECO:0000259" key="1">
    <source>
        <dbReference type="Pfam" id="PF01052"/>
    </source>
</evidence>
<name>A0A2W5DYH2_9BURK</name>
<evidence type="ECO:0000313" key="2">
    <source>
        <dbReference type="EMBL" id="PZP35668.1"/>
    </source>
</evidence>
<proteinExistence type="predicted"/>